<keyword evidence="4 7" id="KW-0808">Transferase</keyword>
<evidence type="ECO:0000313" key="9">
    <source>
        <dbReference type="EMBL" id="PDO10011.1"/>
    </source>
</evidence>
<feature type="compositionally biased region" description="Low complexity" evidence="8">
    <location>
        <begin position="273"/>
        <end position="290"/>
    </location>
</feature>
<dbReference type="SUPFAM" id="SSF53335">
    <property type="entry name" value="S-adenosyl-L-methionine-dependent methyltransferases"/>
    <property type="match status" value="1"/>
</dbReference>
<dbReference type="GO" id="GO:0043527">
    <property type="term" value="C:tRNA methyltransferase complex"/>
    <property type="evidence" value="ECO:0007669"/>
    <property type="project" value="TreeGrafter"/>
</dbReference>
<comment type="similarity">
    <text evidence="7">Belongs to the class I-like SAM-binding methyltransferase superfamily. TrmB family.</text>
</comment>
<evidence type="ECO:0000256" key="5">
    <source>
        <dbReference type="ARBA" id="ARBA00022691"/>
    </source>
</evidence>
<comment type="pathway">
    <text evidence="7">tRNA modification; N(7)-methylguanine-tRNA biosynthesis.</text>
</comment>
<organism evidence="9 10">
    <name type="scientific">Candidatus Reconcilbacillus cellulovorans</name>
    <dbReference type="NCBI Taxonomy" id="1906605"/>
    <lineage>
        <taxon>Bacteria</taxon>
        <taxon>Bacillati</taxon>
        <taxon>Bacillota</taxon>
        <taxon>Bacilli</taxon>
        <taxon>Bacillales</taxon>
        <taxon>Paenibacillaceae</taxon>
        <taxon>Candidatus Reconcilbacillus</taxon>
    </lineage>
</organism>
<comment type="catalytic activity">
    <reaction evidence="1 7">
        <text>guanosine(46) in tRNA + S-adenosyl-L-methionine = N(7)-methylguanosine(46) in tRNA + S-adenosyl-L-homocysteine</text>
        <dbReference type="Rhea" id="RHEA:42708"/>
        <dbReference type="Rhea" id="RHEA-COMP:10188"/>
        <dbReference type="Rhea" id="RHEA-COMP:10189"/>
        <dbReference type="ChEBI" id="CHEBI:57856"/>
        <dbReference type="ChEBI" id="CHEBI:59789"/>
        <dbReference type="ChEBI" id="CHEBI:74269"/>
        <dbReference type="ChEBI" id="CHEBI:74480"/>
        <dbReference type="EC" id="2.1.1.33"/>
    </reaction>
</comment>
<proteinExistence type="inferred from homology"/>
<dbReference type="NCBIfam" id="NF001080">
    <property type="entry name" value="PRK00121.2-2"/>
    <property type="match status" value="1"/>
</dbReference>
<accession>A0A2A6DYZ3</accession>
<dbReference type="Pfam" id="PF02390">
    <property type="entry name" value="Methyltransf_4"/>
    <property type="match status" value="1"/>
</dbReference>
<feature type="binding site" evidence="7">
    <location>
        <begin position="219"/>
        <end position="222"/>
    </location>
    <ligand>
        <name>substrate</name>
    </ligand>
</feature>
<reference evidence="9 10" key="1">
    <citation type="submission" date="2016-12" db="EMBL/GenBank/DDBJ databases">
        <title>Candidatus Reconcilibacillus cellulovorans genome.</title>
        <authorList>
            <person name="Kolinko S."/>
            <person name="Wu Y.-W."/>
            <person name="Tachea F."/>
            <person name="Denzel E."/>
            <person name="Hiras J."/>
            <person name="Baecker N."/>
            <person name="Chan L.J."/>
            <person name="Eichorst S.A."/>
            <person name="Frey D."/>
            <person name="Adams P.D."/>
            <person name="Pray T."/>
            <person name="Tanjore D."/>
            <person name="Petzold C.J."/>
            <person name="Gladden J.M."/>
            <person name="Simmons B.A."/>
            <person name="Singer S.W."/>
        </authorList>
    </citation>
    <scope>NUCLEOTIDE SEQUENCE [LARGE SCALE GENOMIC DNA]</scope>
    <source>
        <strain evidence="9">JTherm</strain>
    </source>
</reference>
<dbReference type="NCBIfam" id="TIGR00091">
    <property type="entry name" value="tRNA (guanosine(46)-N7)-methyltransferase TrmB"/>
    <property type="match status" value="1"/>
</dbReference>
<evidence type="ECO:0000313" key="10">
    <source>
        <dbReference type="Proteomes" id="UP000243688"/>
    </source>
</evidence>
<name>A0A2A6DYZ3_9BACL</name>
<keyword evidence="3 7" id="KW-0489">Methyltransferase</keyword>
<dbReference type="EMBL" id="MOXJ01000021">
    <property type="protein sequence ID" value="PDO10011.1"/>
    <property type="molecule type" value="Genomic_DNA"/>
</dbReference>
<sequence length="290" mass="32965">MVSRSFLHFSAGCTIMQEEGSGMRLRGRKGIREDLENQPDLVVLQPFEWRGRWRERFGNDRPIYVELGMGKGKFIAEMSRLHPDINFVGVDMFDELIRRASVKARAGSPDGRAPGNLVLVLLNVERIEEAFAEGEIERIYLNFSDPWPKKRHAKRRLTHPRFLEKYCRLLNEYGEIHFKTDSAPFFEYSLNAFADMGLRLRSISLDLHAGGPAPGHVMTEYEQKFVSQGLPIYRCEVLVGREAIAAHERSVREKWAADRTMRVRSVQPMSPNAAMPATVPSSAPTSTSEG</sequence>
<feature type="binding site" evidence="7">
    <location>
        <position position="145"/>
    </location>
    <ligand>
        <name>S-adenosyl-L-methionine</name>
        <dbReference type="ChEBI" id="CHEBI:59789"/>
    </ligand>
</feature>
<comment type="function">
    <text evidence="2 7">Catalyzes the formation of N(7)-methylguanine at position 46 (m7G46) in tRNA.</text>
</comment>
<evidence type="ECO:0000256" key="8">
    <source>
        <dbReference type="SAM" id="MobiDB-lite"/>
    </source>
</evidence>
<evidence type="ECO:0000256" key="1">
    <source>
        <dbReference type="ARBA" id="ARBA00000142"/>
    </source>
</evidence>
<dbReference type="AlphaFoldDB" id="A0A2A6DYZ3"/>
<dbReference type="Proteomes" id="UP000243688">
    <property type="component" value="Unassembled WGS sequence"/>
</dbReference>
<dbReference type="PANTHER" id="PTHR23417">
    <property type="entry name" value="3-DEOXY-D-MANNO-OCTULOSONIC-ACID TRANSFERASE/TRNA GUANINE-N 7 - -METHYLTRANSFERASE"/>
    <property type="match status" value="1"/>
</dbReference>
<protein>
    <recommendedName>
        <fullName evidence="7">tRNA (guanine-N(7)-)-methyltransferase</fullName>
        <ecNumber evidence="7">2.1.1.33</ecNumber>
    </recommendedName>
    <alternativeName>
        <fullName evidence="7">tRNA (guanine(46)-N(7))-methyltransferase</fullName>
    </alternativeName>
    <alternativeName>
        <fullName evidence="7">tRNA(m7G46)-methyltransferase</fullName>
    </alternativeName>
</protein>
<comment type="caution">
    <text evidence="9">The sequence shown here is derived from an EMBL/GenBank/DDBJ whole genome shotgun (WGS) entry which is preliminary data.</text>
</comment>
<evidence type="ECO:0000256" key="4">
    <source>
        <dbReference type="ARBA" id="ARBA00022679"/>
    </source>
</evidence>
<feature type="binding site" evidence="7">
    <location>
        <position position="149"/>
    </location>
    <ligand>
        <name>substrate</name>
    </ligand>
</feature>
<dbReference type="InterPro" id="IPR029063">
    <property type="entry name" value="SAM-dependent_MTases_sf"/>
</dbReference>
<feature type="binding site" evidence="7">
    <location>
        <position position="91"/>
    </location>
    <ligand>
        <name>S-adenosyl-L-methionine</name>
        <dbReference type="ChEBI" id="CHEBI:59789"/>
    </ligand>
</feature>
<keyword evidence="6 7" id="KW-0819">tRNA processing</keyword>
<dbReference type="PROSITE" id="PS51625">
    <property type="entry name" value="SAM_MT_TRMB"/>
    <property type="match status" value="1"/>
</dbReference>
<feature type="binding site" evidence="7">
    <location>
        <position position="66"/>
    </location>
    <ligand>
        <name>S-adenosyl-L-methionine</name>
        <dbReference type="ChEBI" id="CHEBI:59789"/>
    </ligand>
</feature>
<evidence type="ECO:0000256" key="3">
    <source>
        <dbReference type="ARBA" id="ARBA00022603"/>
    </source>
</evidence>
<evidence type="ECO:0000256" key="2">
    <source>
        <dbReference type="ARBA" id="ARBA00003015"/>
    </source>
</evidence>
<evidence type="ECO:0000256" key="6">
    <source>
        <dbReference type="ARBA" id="ARBA00022694"/>
    </source>
</evidence>
<dbReference type="GO" id="GO:0008176">
    <property type="term" value="F:tRNA (guanine(46)-N7)-methyltransferase activity"/>
    <property type="evidence" value="ECO:0007669"/>
    <property type="project" value="UniProtKB-UniRule"/>
</dbReference>
<comment type="caution">
    <text evidence="7">Lacks conserved residue(s) required for the propagation of feature annotation.</text>
</comment>
<dbReference type="PANTHER" id="PTHR23417:SF14">
    <property type="entry name" value="PENTACOTRIPEPTIDE-REPEAT REGION OF PRORP DOMAIN-CONTAINING PROTEIN"/>
    <property type="match status" value="1"/>
</dbReference>
<dbReference type="InterPro" id="IPR055361">
    <property type="entry name" value="tRNA_methyltr_TrmB_bact"/>
</dbReference>
<dbReference type="EC" id="2.1.1.33" evidence="7"/>
<feature type="binding site" evidence="7">
    <location>
        <position position="181"/>
    </location>
    <ligand>
        <name>substrate</name>
    </ligand>
</feature>
<evidence type="ECO:0000256" key="7">
    <source>
        <dbReference type="HAMAP-Rule" id="MF_01057"/>
    </source>
</evidence>
<feature type="binding site" evidence="7">
    <location>
        <position position="123"/>
    </location>
    <ligand>
        <name>S-adenosyl-L-methionine</name>
        <dbReference type="ChEBI" id="CHEBI:59789"/>
    </ligand>
</feature>
<keyword evidence="5 7" id="KW-0949">S-adenosyl-L-methionine</keyword>
<feature type="region of interest" description="Disordered" evidence="8">
    <location>
        <begin position="267"/>
        <end position="290"/>
    </location>
</feature>
<gene>
    <name evidence="7" type="primary">trmB</name>
    <name evidence="9" type="ORF">BLM47_09335</name>
</gene>
<dbReference type="UniPathway" id="UPA00989"/>
<dbReference type="InterPro" id="IPR003358">
    <property type="entry name" value="tRNA_(Gua-N-7)_MeTrfase_Trmb"/>
</dbReference>
<dbReference type="Gene3D" id="3.40.50.150">
    <property type="entry name" value="Vaccinia Virus protein VP39"/>
    <property type="match status" value="1"/>
</dbReference>
<dbReference type="HAMAP" id="MF_01057">
    <property type="entry name" value="tRNA_methyltr_TrmB"/>
    <property type="match status" value="1"/>
</dbReference>